<dbReference type="AlphaFoldDB" id="E9GLR0"/>
<proteinExistence type="predicted"/>
<name>E9GLR0_DAPPU</name>
<sequence>MDDVLKFRQSLSQNLATVKSIGKRQLELGSSSTSSDEVRIVSSKRITSTFI</sequence>
<protein>
    <submittedName>
        <fullName evidence="1">Uncharacterized protein</fullName>
    </submittedName>
</protein>
<dbReference type="KEGG" id="dpx:DAPPUDRAFT_244751"/>
<reference evidence="1 2" key="1">
    <citation type="journal article" date="2011" name="Science">
        <title>The ecoresponsive genome of Daphnia pulex.</title>
        <authorList>
            <person name="Colbourne J.K."/>
            <person name="Pfrender M.E."/>
            <person name="Gilbert D."/>
            <person name="Thomas W.K."/>
            <person name="Tucker A."/>
            <person name="Oakley T.H."/>
            <person name="Tokishita S."/>
            <person name="Aerts A."/>
            <person name="Arnold G.J."/>
            <person name="Basu M.K."/>
            <person name="Bauer D.J."/>
            <person name="Caceres C.E."/>
            <person name="Carmel L."/>
            <person name="Casola C."/>
            <person name="Choi J.H."/>
            <person name="Detter J.C."/>
            <person name="Dong Q."/>
            <person name="Dusheyko S."/>
            <person name="Eads B.D."/>
            <person name="Frohlich T."/>
            <person name="Geiler-Samerotte K.A."/>
            <person name="Gerlach D."/>
            <person name="Hatcher P."/>
            <person name="Jogdeo S."/>
            <person name="Krijgsveld J."/>
            <person name="Kriventseva E.V."/>
            <person name="Kultz D."/>
            <person name="Laforsch C."/>
            <person name="Lindquist E."/>
            <person name="Lopez J."/>
            <person name="Manak J.R."/>
            <person name="Muller J."/>
            <person name="Pangilinan J."/>
            <person name="Patwardhan R.P."/>
            <person name="Pitluck S."/>
            <person name="Pritham E.J."/>
            <person name="Rechtsteiner A."/>
            <person name="Rho M."/>
            <person name="Rogozin I.B."/>
            <person name="Sakarya O."/>
            <person name="Salamov A."/>
            <person name="Schaack S."/>
            <person name="Shapiro H."/>
            <person name="Shiga Y."/>
            <person name="Skalitzky C."/>
            <person name="Smith Z."/>
            <person name="Souvorov A."/>
            <person name="Sung W."/>
            <person name="Tang Z."/>
            <person name="Tsuchiya D."/>
            <person name="Tu H."/>
            <person name="Vos H."/>
            <person name="Wang M."/>
            <person name="Wolf Y.I."/>
            <person name="Yamagata H."/>
            <person name="Yamada T."/>
            <person name="Ye Y."/>
            <person name="Shaw J.R."/>
            <person name="Andrews J."/>
            <person name="Crease T.J."/>
            <person name="Tang H."/>
            <person name="Lucas S.M."/>
            <person name="Robertson H.M."/>
            <person name="Bork P."/>
            <person name="Koonin E.V."/>
            <person name="Zdobnov E.M."/>
            <person name="Grigoriev I.V."/>
            <person name="Lynch M."/>
            <person name="Boore J.L."/>
        </authorList>
    </citation>
    <scope>NUCLEOTIDE SEQUENCE [LARGE SCALE GENOMIC DNA]</scope>
</reference>
<dbReference type="HOGENOM" id="CLU_3108495_0_0_1"/>
<evidence type="ECO:0000313" key="1">
    <source>
        <dbReference type="EMBL" id="EFX79549.1"/>
    </source>
</evidence>
<dbReference type="EMBL" id="GL732551">
    <property type="protein sequence ID" value="EFX79549.1"/>
    <property type="molecule type" value="Genomic_DNA"/>
</dbReference>
<dbReference type="Proteomes" id="UP000000305">
    <property type="component" value="Unassembled WGS sequence"/>
</dbReference>
<gene>
    <name evidence="1" type="ORF">DAPPUDRAFT_244751</name>
</gene>
<dbReference type="InParanoid" id="E9GLR0"/>
<keyword evidence="2" id="KW-1185">Reference proteome</keyword>
<accession>E9GLR0</accession>
<evidence type="ECO:0000313" key="2">
    <source>
        <dbReference type="Proteomes" id="UP000000305"/>
    </source>
</evidence>
<organism evidence="1 2">
    <name type="scientific">Daphnia pulex</name>
    <name type="common">Water flea</name>
    <dbReference type="NCBI Taxonomy" id="6669"/>
    <lineage>
        <taxon>Eukaryota</taxon>
        <taxon>Metazoa</taxon>
        <taxon>Ecdysozoa</taxon>
        <taxon>Arthropoda</taxon>
        <taxon>Crustacea</taxon>
        <taxon>Branchiopoda</taxon>
        <taxon>Diplostraca</taxon>
        <taxon>Cladocera</taxon>
        <taxon>Anomopoda</taxon>
        <taxon>Daphniidae</taxon>
        <taxon>Daphnia</taxon>
    </lineage>
</organism>